<dbReference type="InterPro" id="IPR047140">
    <property type="entry name" value="LabA"/>
</dbReference>
<proteinExistence type="predicted"/>
<sequence length="478" mass="56933">MEQRNNKLYILPFVNDTTLKNQSITFHFMTFLSNHIRAYDACHQHLPCVKEPFYDFFSSEEIVEMYEKEKSVFPESSVLYLMEDLHEHVYYKDSTDSYKQFVTGLEYLQTNNQSTLDLSFYQSSDVIRHKLKYTHFLSNLKKESNHKKLPVIYLSPTEQISRDDTYVKNMANQEFWLEQLITFFKVMTDQHIWIDSSISFDSFLYNHRGEIEVFTAYNLLTFENHPDRYVKITDHNLRVFAGLIQQIFNFVDPYVHNQSAQIYKHNSKVNQLFHRITDNGVEFASFENMLEYLQGKEIPRSTKKIGVFLDVANIYTGLHSMKIDFQNLFSTIFGLEQKGRIRDQHAVIFLPIYENEKKTEDVYMFQLEIKEQLEKQGFQVKEVKNGTAKAKQIINGQEYDVDDQYLIDKLKERYESLDSILLLSGDDHFYEILKKYKDAGKEVKVISIHPEDTSKRIREEFSKHHYFITDFWDCVKLY</sequence>
<evidence type="ECO:0000259" key="1">
    <source>
        <dbReference type="Pfam" id="PF01936"/>
    </source>
</evidence>
<feature type="domain" description="NYN" evidence="1">
    <location>
        <begin position="304"/>
        <end position="465"/>
    </location>
</feature>
<dbReference type="AlphaFoldDB" id="A0A6M0Q4C6"/>
<dbReference type="Pfam" id="PF01936">
    <property type="entry name" value="NYN"/>
    <property type="match status" value="1"/>
</dbReference>
<evidence type="ECO:0000313" key="3">
    <source>
        <dbReference type="Proteomes" id="UP000481043"/>
    </source>
</evidence>
<protein>
    <submittedName>
        <fullName evidence="2">NYN domain-containing protein</fullName>
    </submittedName>
</protein>
<dbReference type="Gene3D" id="3.40.50.1010">
    <property type="entry name" value="5'-nuclease"/>
    <property type="match status" value="1"/>
</dbReference>
<dbReference type="RefSeq" id="WP_163178263.1">
    <property type="nucleotide sequence ID" value="NZ_JAAIWM010000001.1"/>
</dbReference>
<dbReference type="GO" id="GO:0004540">
    <property type="term" value="F:RNA nuclease activity"/>
    <property type="evidence" value="ECO:0007669"/>
    <property type="project" value="InterPro"/>
</dbReference>
<dbReference type="PANTHER" id="PTHR35458">
    <property type="entry name" value="SLR0755 PROTEIN"/>
    <property type="match status" value="1"/>
</dbReference>
<evidence type="ECO:0000313" key="2">
    <source>
        <dbReference type="EMBL" id="NEY71092.1"/>
    </source>
</evidence>
<keyword evidence="3" id="KW-1185">Reference proteome</keyword>
<accession>A0A6M0Q4C6</accession>
<organism evidence="2 3">
    <name type="scientific">Bacillus mesophilus</name>
    <dbReference type="NCBI Taxonomy" id="1808955"/>
    <lineage>
        <taxon>Bacteria</taxon>
        <taxon>Bacillati</taxon>
        <taxon>Bacillota</taxon>
        <taxon>Bacilli</taxon>
        <taxon>Bacillales</taxon>
        <taxon>Bacillaceae</taxon>
        <taxon>Bacillus</taxon>
    </lineage>
</organism>
<reference evidence="2 3" key="1">
    <citation type="submission" date="2020-02" db="EMBL/GenBank/DDBJ databases">
        <title>Bacillus aquiflavi sp. nov., isolated from yellow water of strong flavor Chinese baijiu in Yibin region of China.</title>
        <authorList>
            <person name="Xie J."/>
        </authorList>
    </citation>
    <scope>NUCLEOTIDE SEQUENCE [LARGE SCALE GENOMIC DNA]</scope>
    <source>
        <strain evidence="2 3">SA4</strain>
    </source>
</reference>
<dbReference type="PANTHER" id="PTHR35458:SF8">
    <property type="entry name" value="SLR0650 PROTEIN"/>
    <property type="match status" value="1"/>
</dbReference>
<name>A0A6M0Q4C6_9BACI</name>
<dbReference type="EMBL" id="JAAIWM010000001">
    <property type="protein sequence ID" value="NEY71092.1"/>
    <property type="molecule type" value="Genomic_DNA"/>
</dbReference>
<dbReference type="Proteomes" id="UP000481043">
    <property type="component" value="Unassembled WGS sequence"/>
</dbReference>
<dbReference type="InterPro" id="IPR021139">
    <property type="entry name" value="NYN"/>
</dbReference>
<comment type="caution">
    <text evidence="2">The sequence shown here is derived from an EMBL/GenBank/DDBJ whole genome shotgun (WGS) entry which is preliminary data.</text>
</comment>
<gene>
    <name evidence="2" type="ORF">G4D63_04975</name>
</gene>